<protein>
    <recommendedName>
        <fullName evidence="1">DUF6199 domain-containing protein</fullName>
    </recommendedName>
</protein>
<dbReference type="Pfam" id="PF19701">
    <property type="entry name" value="DUF6199"/>
    <property type="match status" value="1"/>
</dbReference>
<name>A0A101SSI6_9ACTN</name>
<feature type="domain" description="DUF6199" evidence="1">
    <location>
        <begin position="10"/>
        <end position="63"/>
    </location>
</feature>
<dbReference type="OrthoDB" id="4301915at2"/>
<sequence length="192" mass="20670">MTGVAVFFFLVAALFIALGVVDQRKLYWRFAAWRYRNPEANEPSDRAFAWQRGVLFVAAGVMAFQGCSVVRAVDKGSWSRDELRQAVEQAASDLEEEPHLDDAYGDYADLIESKVGDAGDGSGPSYAVEVEASGEESNDYTVSADGVDGVFCMRISQTESDQGALIVPGGDGRSTTSVPEYDLKATVDEGGC</sequence>
<dbReference type="EMBL" id="LMWW01000048">
    <property type="protein sequence ID" value="KUN79385.1"/>
    <property type="molecule type" value="Genomic_DNA"/>
</dbReference>
<organism evidence="2 3">
    <name type="scientific">Streptomyces griseoruber</name>
    <dbReference type="NCBI Taxonomy" id="1943"/>
    <lineage>
        <taxon>Bacteria</taxon>
        <taxon>Bacillati</taxon>
        <taxon>Actinomycetota</taxon>
        <taxon>Actinomycetes</taxon>
        <taxon>Kitasatosporales</taxon>
        <taxon>Streptomycetaceae</taxon>
        <taxon>Streptomyces</taxon>
    </lineage>
</organism>
<dbReference type="RefSeq" id="WP_055635789.1">
    <property type="nucleotide sequence ID" value="NZ_KQ948774.1"/>
</dbReference>
<dbReference type="Proteomes" id="UP000052982">
    <property type="component" value="Unassembled WGS sequence"/>
</dbReference>
<gene>
    <name evidence="2" type="ORF">AQJ64_28940</name>
</gene>
<dbReference type="STRING" id="1943.AQJ64_28940"/>
<dbReference type="AlphaFoldDB" id="A0A101SSI6"/>
<accession>A0A101SSI6</accession>
<reference evidence="2 3" key="1">
    <citation type="submission" date="2015-10" db="EMBL/GenBank/DDBJ databases">
        <title>Draft genome sequence of Streptomyces griseoruber DSM 40281, type strain for the species Streptomyces griseoruber.</title>
        <authorList>
            <person name="Ruckert C."/>
            <person name="Winkler A."/>
            <person name="Kalinowski J."/>
            <person name="Kampfer P."/>
            <person name="Glaeser S."/>
        </authorList>
    </citation>
    <scope>NUCLEOTIDE SEQUENCE [LARGE SCALE GENOMIC DNA]</scope>
    <source>
        <strain evidence="2 3">DSM 40281</strain>
    </source>
</reference>
<comment type="caution">
    <text evidence="2">The sequence shown here is derived from an EMBL/GenBank/DDBJ whole genome shotgun (WGS) entry which is preliminary data.</text>
</comment>
<dbReference type="InterPro" id="IPR045679">
    <property type="entry name" value="DUF6199"/>
</dbReference>
<evidence type="ECO:0000259" key="1">
    <source>
        <dbReference type="Pfam" id="PF19701"/>
    </source>
</evidence>
<keyword evidence="3" id="KW-1185">Reference proteome</keyword>
<evidence type="ECO:0000313" key="3">
    <source>
        <dbReference type="Proteomes" id="UP000052982"/>
    </source>
</evidence>
<evidence type="ECO:0000313" key="2">
    <source>
        <dbReference type="EMBL" id="KUN79385.1"/>
    </source>
</evidence>
<proteinExistence type="predicted"/>